<proteinExistence type="predicted"/>
<dbReference type="EMBL" id="JBIAPI010000002">
    <property type="protein sequence ID" value="MFF3223678.1"/>
    <property type="molecule type" value="Genomic_DNA"/>
</dbReference>
<name>A0ABW6QRN5_9NOCA</name>
<dbReference type="InterPro" id="IPR046268">
    <property type="entry name" value="DUF6301"/>
</dbReference>
<protein>
    <submittedName>
        <fullName evidence="1">DUF6301 family protein</fullName>
    </submittedName>
</protein>
<keyword evidence="2" id="KW-1185">Reference proteome</keyword>
<evidence type="ECO:0000313" key="1">
    <source>
        <dbReference type="EMBL" id="MFF3223678.1"/>
    </source>
</evidence>
<organism evidence="1 2">
    <name type="scientific">Nocardia suismassiliense</name>
    <dbReference type="NCBI Taxonomy" id="2077092"/>
    <lineage>
        <taxon>Bacteria</taxon>
        <taxon>Bacillati</taxon>
        <taxon>Actinomycetota</taxon>
        <taxon>Actinomycetes</taxon>
        <taxon>Mycobacteriales</taxon>
        <taxon>Nocardiaceae</taxon>
        <taxon>Nocardia</taxon>
    </lineage>
</organism>
<dbReference type="RefSeq" id="WP_387716877.1">
    <property type="nucleotide sequence ID" value="NZ_JBIAPI010000002.1"/>
</dbReference>
<evidence type="ECO:0000313" key="2">
    <source>
        <dbReference type="Proteomes" id="UP001601948"/>
    </source>
</evidence>
<gene>
    <name evidence="1" type="ORF">ACFYV7_12875</name>
</gene>
<dbReference type="Proteomes" id="UP001601948">
    <property type="component" value="Unassembled WGS sequence"/>
</dbReference>
<accession>A0ABW6QRN5</accession>
<sequence>MTDLEASGGNSVVGWRELGDTEIVDVATKLRSLVWSWRMDNLMRLLVVFGWQDPIFKSPDWVRFDSGLGPGTCDVMGRDGEAERIEVAVTTLAADDAAGQAGVHDAFARMTTALTATRGEPTARIADAIPEIRWRGEETTLLLTDLLLMVRLRLVTNTWLAEYGEANGLQGQSTI</sequence>
<reference evidence="1 2" key="1">
    <citation type="submission" date="2024-10" db="EMBL/GenBank/DDBJ databases">
        <title>The Natural Products Discovery Center: Release of the First 8490 Sequenced Strains for Exploring Actinobacteria Biosynthetic Diversity.</title>
        <authorList>
            <person name="Kalkreuter E."/>
            <person name="Kautsar S.A."/>
            <person name="Yang D."/>
            <person name="Bader C.D."/>
            <person name="Teijaro C.N."/>
            <person name="Fluegel L."/>
            <person name="Davis C.M."/>
            <person name="Simpson J.R."/>
            <person name="Lauterbach L."/>
            <person name="Steele A.D."/>
            <person name="Gui C."/>
            <person name="Meng S."/>
            <person name="Li G."/>
            <person name="Viehrig K."/>
            <person name="Ye F."/>
            <person name="Su P."/>
            <person name="Kiefer A.F."/>
            <person name="Nichols A."/>
            <person name="Cepeda A.J."/>
            <person name="Yan W."/>
            <person name="Fan B."/>
            <person name="Jiang Y."/>
            <person name="Adhikari A."/>
            <person name="Zheng C.-J."/>
            <person name="Schuster L."/>
            <person name="Cowan T.M."/>
            <person name="Smanski M.J."/>
            <person name="Chevrette M.G."/>
            <person name="De Carvalho L.P.S."/>
            <person name="Shen B."/>
        </authorList>
    </citation>
    <scope>NUCLEOTIDE SEQUENCE [LARGE SCALE GENOMIC DNA]</scope>
    <source>
        <strain evidence="1 2">NPDC003040</strain>
    </source>
</reference>
<comment type="caution">
    <text evidence="1">The sequence shown here is derived from an EMBL/GenBank/DDBJ whole genome shotgun (WGS) entry which is preliminary data.</text>
</comment>
<dbReference type="Pfam" id="PF19818">
    <property type="entry name" value="DUF6301"/>
    <property type="match status" value="1"/>
</dbReference>